<keyword evidence="3" id="KW-1185">Reference proteome</keyword>
<dbReference type="KEGG" id="lab:LA76x_2264"/>
<name>A0A0S2FA29_LYSAN</name>
<feature type="transmembrane region" description="Helical" evidence="1">
    <location>
        <begin position="6"/>
        <end position="27"/>
    </location>
</feature>
<feature type="transmembrane region" description="Helical" evidence="1">
    <location>
        <begin position="48"/>
        <end position="71"/>
    </location>
</feature>
<sequence length="124" mass="13669">MHTALYYLSLTAVPTAALFLLEFGVLLRQRQIQRFSLPWTRLASHAAVAAMIGWLVSTLVFHAVVFGPYWWTGGDHWLPRRMGGPGILAAVASAILSAYLAGRWLLSRSRQNPERKKPGLSGPG</sequence>
<organism evidence="2 3">
    <name type="scientific">Lysobacter antibioticus</name>
    <dbReference type="NCBI Taxonomy" id="84531"/>
    <lineage>
        <taxon>Bacteria</taxon>
        <taxon>Pseudomonadati</taxon>
        <taxon>Pseudomonadota</taxon>
        <taxon>Gammaproteobacteria</taxon>
        <taxon>Lysobacterales</taxon>
        <taxon>Lysobacteraceae</taxon>
        <taxon>Lysobacter</taxon>
    </lineage>
</organism>
<reference evidence="2 3" key="1">
    <citation type="journal article" date="2015" name="BMC Genomics">
        <title>Comparative genomics and metabolic profiling of the genus Lysobacter.</title>
        <authorList>
            <person name="de Bruijn I."/>
            <person name="Cheng X."/>
            <person name="de Jager V."/>
            <person name="Exposito R.G."/>
            <person name="Watrous J."/>
            <person name="Patel N."/>
            <person name="Postma J."/>
            <person name="Dorrestein P.C."/>
            <person name="Kobayashi D."/>
            <person name="Raaijmakers J.M."/>
        </authorList>
    </citation>
    <scope>NUCLEOTIDE SEQUENCE [LARGE SCALE GENOMIC DNA]</scope>
    <source>
        <strain evidence="2 3">76</strain>
    </source>
</reference>
<dbReference type="EMBL" id="CP011129">
    <property type="protein sequence ID" value="ALN80398.1"/>
    <property type="molecule type" value="Genomic_DNA"/>
</dbReference>
<feature type="transmembrane region" description="Helical" evidence="1">
    <location>
        <begin position="83"/>
        <end position="106"/>
    </location>
</feature>
<protein>
    <recommendedName>
        <fullName evidence="4">Transmembrane protein</fullName>
    </recommendedName>
</protein>
<gene>
    <name evidence="2" type="ORF">LA76x_2264</name>
</gene>
<dbReference type="PATRIC" id="fig|84531.8.peg.2276"/>
<dbReference type="Proteomes" id="UP000060787">
    <property type="component" value="Chromosome"/>
</dbReference>
<accession>A0A0S2FA29</accession>
<evidence type="ECO:0000313" key="2">
    <source>
        <dbReference type="EMBL" id="ALN80398.1"/>
    </source>
</evidence>
<keyword evidence="1" id="KW-0472">Membrane</keyword>
<dbReference type="STRING" id="84531.LA76x_2264"/>
<dbReference type="AlphaFoldDB" id="A0A0S2FA29"/>
<evidence type="ECO:0000313" key="3">
    <source>
        <dbReference type="Proteomes" id="UP000060787"/>
    </source>
</evidence>
<evidence type="ECO:0000256" key="1">
    <source>
        <dbReference type="SAM" id="Phobius"/>
    </source>
</evidence>
<keyword evidence="1" id="KW-0812">Transmembrane</keyword>
<proteinExistence type="predicted"/>
<dbReference type="RefSeq" id="WP_057917722.1">
    <property type="nucleotide sequence ID" value="NZ_CP011129.1"/>
</dbReference>
<keyword evidence="1" id="KW-1133">Transmembrane helix</keyword>
<evidence type="ECO:0008006" key="4">
    <source>
        <dbReference type="Google" id="ProtNLM"/>
    </source>
</evidence>